<dbReference type="GO" id="GO:0008843">
    <property type="term" value="F:endochitinase activity"/>
    <property type="evidence" value="ECO:0007669"/>
    <property type="project" value="UniProtKB-EC"/>
</dbReference>
<dbReference type="Pfam" id="PF00704">
    <property type="entry name" value="Glyco_hydro_18"/>
    <property type="match status" value="1"/>
</dbReference>
<comment type="caution">
    <text evidence="5">The sequence shown here is derived from an EMBL/GenBank/DDBJ whole genome shotgun (WGS) entry which is preliminary data.</text>
</comment>
<keyword evidence="6" id="KW-1185">Reference proteome</keyword>
<dbReference type="EMBL" id="LASV01000063">
    <property type="protein sequence ID" value="KKA24406.1"/>
    <property type="molecule type" value="Genomic_DNA"/>
</dbReference>
<dbReference type="GeneID" id="25313942"/>
<sequence length="400" mass="43879">MLLHTPALSLLALSYMANAQRCIMYLTGQHNVVPEPSLVSDVKHVSLAFMRPSTFTAPNVSEWPLFTTVESVRPKFANGTAILVAIGGWGDTQGFSEAAATESSRKLFARNVKAMVDHTGADGVDIDWEYPGGNGEDYKQVPNSEKAWEIEAYTKLLAEIRSALGPDKLISAAVPGLRRDMLAFTKETIPEISSSVDFFNIMTYDLMNRRENVTKHHTGIQLSLDAVNAYLENGVPPENANLGFAFYVKWFKTDPEGGCDQNPIGCKTVLMEDPSTGADLGQSGSFSWHDPVPSELSTSFERALSGGEYDSEGGGHYFWDSEENIFWTWDTPEAILKKFPAIMETKNLGGVFAWGLGEDAPDWAHLKALTAGFREYSQITGDKQVGASSQPASTREKDEL</sequence>
<dbReference type="AlphaFoldDB" id="A0A0F4Z2T6"/>
<evidence type="ECO:0000256" key="1">
    <source>
        <dbReference type="ARBA" id="ARBA00012729"/>
    </source>
</evidence>
<accession>A0A0F4Z2T6</accession>
<keyword evidence="3" id="KW-0732">Signal</keyword>
<dbReference type="PANTHER" id="PTHR11177:SF378">
    <property type="entry name" value="CHITINASE"/>
    <property type="match status" value="1"/>
</dbReference>
<dbReference type="PROSITE" id="PS51910">
    <property type="entry name" value="GH18_2"/>
    <property type="match status" value="1"/>
</dbReference>
<dbReference type="InterPro" id="IPR050314">
    <property type="entry name" value="Glycosyl_Hydrlase_18"/>
</dbReference>
<evidence type="ECO:0000313" key="5">
    <source>
        <dbReference type="EMBL" id="KKA24406.1"/>
    </source>
</evidence>
<evidence type="ECO:0000313" key="6">
    <source>
        <dbReference type="Proteomes" id="UP000053958"/>
    </source>
</evidence>
<protein>
    <recommendedName>
        <fullName evidence="1">chitinase</fullName>
        <ecNumber evidence="1">3.2.1.14</ecNumber>
    </recommendedName>
</protein>
<feature type="chain" id="PRO_5002482118" description="chitinase" evidence="3">
    <location>
        <begin position="20"/>
        <end position="400"/>
    </location>
</feature>
<dbReference type="Proteomes" id="UP000053958">
    <property type="component" value="Unassembled WGS sequence"/>
</dbReference>
<feature type="domain" description="GH18" evidence="4">
    <location>
        <begin position="20"/>
        <end position="376"/>
    </location>
</feature>
<proteinExistence type="predicted"/>
<dbReference type="FunFam" id="3.20.20.80:FF:000159">
    <property type="entry name" value="Class V chitinase, putative"/>
    <property type="match status" value="1"/>
</dbReference>
<dbReference type="OrthoDB" id="73875at2759"/>
<dbReference type="GO" id="GO:0008061">
    <property type="term" value="F:chitin binding"/>
    <property type="evidence" value="ECO:0007669"/>
    <property type="project" value="InterPro"/>
</dbReference>
<dbReference type="STRING" id="1408163.A0A0F4Z2T6"/>
<dbReference type="GO" id="GO:0005576">
    <property type="term" value="C:extracellular region"/>
    <property type="evidence" value="ECO:0007669"/>
    <property type="project" value="TreeGrafter"/>
</dbReference>
<dbReference type="Gene3D" id="3.20.20.80">
    <property type="entry name" value="Glycosidases"/>
    <property type="match status" value="1"/>
</dbReference>
<dbReference type="GO" id="GO:0006032">
    <property type="term" value="P:chitin catabolic process"/>
    <property type="evidence" value="ECO:0007669"/>
    <property type="project" value="TreeGrafter"/>
</dbReference>
<organism evidence="5 6">
    <name type="scientific">Rasamsonia emersonii (strain ATCC 16479 / CBS 393.64 / IMI 116815)</name>
    <dbReference type="NCBI Taxonomy" id="1408163"/>
    <lineage>
        <taxon>Eukaryota</taxon>
        <taxon>Fungi</taxon>
        <taxon>Dikarya</taxon>
        <taxon>Ascomycota</taxon>
        <taxon>Pezizomycotina</taxon>
        <taxon>Eurotiomycetes</taxon>
        <taxon>Eurotiomycetidae</taxon>
        <taxon>Eurotiales</taxon>
        <taxon>Trichocomaceae</taxon>
        <taxon>Rasamsonia</taxon>
    </lineage>
</organism>
<dbReference type="PANTHER" id="PTHR11177">
    <property type="entry name" value="CHITINASE"/>
    <property type="match status" value="1"/>
</dbReference>
<dbReference type="SUPFAM" id="SSF51445">
    <property type="entry name" value="(Trans)glycosidases"/>
    <property type="match status" value="1"/>
</dbReference>
<dbReference type="InterPro" id="IPR017853">
    <property type="entry name" value="GH"/>
</dbReference>
<evidence type="ECO:0000256" key="3">
    <source>
        <dbReference type="SAM" id="SignalP"/>
    </source>
</evidence>
<dbReference type="SMART" id="SM00636">
    <property type="entry name" value="Glyco_18"/>
    <property type="match status" value="1"/>
</dbReference>
<dbReference type="InterPro" id="IPR001223">
    <property type="entry name" value="Glyco_hydro18_cat"/>
</dbReference>
<evidence type="ECO:0000256" key="2">
    <source>
        <dbReference type="SAM" id="MobiDB-lite"/>
    </source>
</evidence>
<evidence type="ECO:0000259" key="4">
    <source>
        <dbReference type="PROSITE" id="PS51910"/>
    </source>
</evidence>
<name>A0A0F4Z2T6_RASE3</name>
<dbReference type="GO" id="GO:0005975">
    <property type="term" value="P:carbohydrate metabolic process"/>
    <property type="evidence" value="ECO:0007669"/>
    <property type="project" value="InterPro"/>
</dbReference>
<dbReference type="EC" id="3.2.1.14" evidence="1"/>
<feature type="signal peptide" evidence="3">
    <location>
        <begin position="1"/>
        <end position="19"/>
    </location>
</feature>
<dbReference type="InterPro" id="IPR011583">
    <property type="entry name" value="Chitinase_II/V-like_cat"/>
</dbReference>
<gene>
    <name evidence="5" type="ORF">T310_1591</name>
</gene>
<feature type="compositionally biased region" description="Polar residues" evidence="2">
    <location>
        <begin position="380"/>
        <end position="393"/>
    </location>
</feature>
<dbReference type="RefSeq" id="XP_013331018.1">
    <property type="nucleotide sequence ID" value="XM_013475564.1"/>
</dbReference>
<reference evidence="5 6" key="1">
    <citation type="submission" date="2015-04" db="EMBL/GenBank/DDBJ databases">
        <authorList>
            <person name="Heijne W.H."/>
            <person name="Fedorova N.D."/>
            <person name="Nierman W.C."/>
            <person name="Vollebregt A.W."/>
            <person name="Zhao Z."/>
            <person name="Wu L."/>
            <person name="Kumar M."/>
            <person name="Stam H."/>
            <person name="van den Berg M.A."/>
            <person name="Pel H.J."/>
        </authorList>
    </citation>
    <scope>NUCLEOTIDE SEQUENCE [LARGE SCALE GENOMIC DNA]</scope>
    <source>
        <strain evidence="5 6">CBS 393.64</strain>
    </source>
</reference>
<feature type="region of interest" description="Disordered" evidence="2">
    <location>
        <begin position="380"/>
        <end position="400"/>
    </location>
</feature>